<sequence>MIEVNGMAHVILTVSQYDAAKTFYGQLMPALGLANVFDGENMCYFVGARTALGIQPCLPEYAGESFKQGRVGLHHICFRARSREDVDQVEGLLRDMGARIVSPAKDGPWAPGYYYVLCEDPDGIRVEINYVPGHGVLAEDAGFNPADDWH</sequence>
<gene>
    <name evidence="3" type="ORF">METZ01_LOCUS106493</name>
</gene>
<evidence type="ECO:0000313" key="3">
    <source>
        <dbReference type="EMBL" id="SVA53639.1"/>
    </source>
</evidence>
<dbReference type="Gene3D" id="3.10.180.10">
    <property type="entry name" value="2,3-Dihydroxybiphenyl 1,2-Dioxygenase, domain 1"/>
    <property type="match status" value="1"/>
</dbReference>
<keyword evidence="1" id="KW-0479">Metal-binding</keyword>
<proteinExistence type="predicted"/>
<evidence type="ECO:0000256" key="1">
    <source>
        <dbReference type="ARBA" id="ARBA00022723"/>
    </source>
</evidence>
<accession>A0A381WM93</accession>
<feature type="domain" description="VOC" evidence="2">
    <location>
        <begin position="6"/>
        <end position="131"/>
    </location>
</feature>
<dbReference type="InterPro" id="IPR029068">
    <property type="entry name" value="Glyas_Bleomycin-R_OHBP_Dase"/>
</dbReference>
<evidence type="ECO:0000259" key="2">
    <source>
        <dbReference type="PROSITE" id="PS51819"/>
    </source>
</evidence>
<dbReference type="GO" id="GO:0046872">
    <property type="term" value="F:metal ion binding"/>
    <property type="evidence" value="ECO:0007669"/>
    <property type="project" value="UniProtKB-KW"/>
</dbReference>
<dbReference type="EMBL" id="UINC01012261">
    <property type="protein sequence ID" value="SVA53639.1"/>
    <property type="molecule type" value="Genomic_DNA"/>
</dbReference>
<name>A0A381WM93_9ZZZZ</name>
<dbReference type="PANTHER" id="PTHR36113:SF6">
    <property type="entry name" value="FOSFOMYCIN RESISTANCE PROTEIN FOSX"/>
    <property type="match status" value="1"/>
</dbReference>
<dbReference type="AlphaFoldDB" id="A0A381WM93"/>
<dbReference type="Pfam" id="PF00903">
    <property type="entry name" value="Glyoxalase"/>
    <property type="match status" value="1"/>
</dbReference>
<dbReference type="InterPro" id="IPR051332">
    <property type="entry name" value="Fosfomycin_Res_Enzymes"/>
</dbReference>
<dbReference type="InterPro" id="IPR004360">
    <property type="entry name" value="Glyas_Fos-R_dOase_dom"/>
</dbReference>
<dbReference type="PROSITE" id="PS51819">
    <property type="entry name" value="VOC"/>
    <property type="match status" value="1"/>
</dbReference>
<organism evidence="3">
    <name type="scientific">marine metagenome</name>
    <dbReference type="NCBI Taxonomy" id="408172"/>
    <lineage>
        <taxon>unclassified sequences</taxon>
        <taxon>metagenomes</taxon>
        <taxon>ecological metagenomes</taxon>
    </lineage>
</organism>
<protein>
    <recommendedName>
        <fullName evidence="2">VOC domain-containing protein</fullName>
    </recommendedName>
</protein>
<dbReference type="SUPFAM" id="SSF54593">
    <property type="entry name" value="Glyoxalase/Bleomycin resistance protein/Dihydroxybiphenyl dioxygenase"/>
    <property type="match status" value="1"/>
</dbReference>
<dbReference type="InterPro" id="IPR037523">
    <property type="entry name" value="VOC_core"/>
</dbReference>
<dbReference type="PANTHER" id="PTHR36113">
    <property type="entry name" value="LYASE, PUTATIVE-RELATED-RELATED"/>
    <property type="match status" value="1"/>
</dbReference>
<reference evidence="3" key="1">
    <citation type="submission" date="2018-05" db="EMBL/GenBank/DDBJ databases">
        <authorList>
            <person name="Lanie J.A."/>
            <person name="Ng W.-L."/>
            <person name="Kazmierczak K.M."/>
            <person name="Andrzejewski T.M."/>
            <person name="Davidsen T.M."/>
            <person name="Wayne K.J."/>
            <person name="Tettelin H."/>
            <person name="Glass J.I."/>
            <person name="Rusch D."/>
            <person name="Podicherti R."/>
            <person name="Tsui H.-C.T."/>
            <person name="Winkler M.E."/>
        </authorList>
    </citation>
    <scope>NUCLEOTIDE SEQUENCE</scope>
</reference>